<evidence type="ECO:0000313" key="9">
    <source>
        <dbReference type="Proteomes" id="UP000653472"/>
    </source>
</evidence>
<dbReference type="Pfam" id="PF00959">
    <property type="entry name" value="Phage_lysozyme"/>
    <property type="match status" value="1"/>
</dbReference>
<evidence type="ECO:0000256" key="7">
    <source>
        <dbReference type="RuleBase" id="RU003788"/>
    </source>
</evidence>
<keyword evidence="6 7" id="KW-0326">Glycosidase</keyword>
<dbReference type="RefSeq" id="WP_168146851.1">
    <property type="nucleotide sequence ID" value="NZ_JAAVXB010000002.1"/>
</dbReference>
<comment type="caution">
    <text evidence="8">The sequence shown here is derived from an EMBL/GenBank/DDBJ whole genome shotgun (WGS) entry which is preliminary data.</text>
</comment>
<dbReference type="GO" id="GO:0031640">
    <property type="term" value="P:killing of cells of another organism"/>
    <property type="evidence" value="ECO:0007669"/>
    <property type="project" value="UniProtKB-KW"/>
</dbReference>
<dbReference type="InterPro" id="IPR023347">
    <property type="entry name" value="Lysozyme_dom_sf"/>
</dbReference>
<protein>
    <recommendedName>
        <fullName evidence="7">Lysozyme</fullName>
        <ecNumber evidence="7">3.2.1.17</ecNumber>
    </recommendedName>
</protein>
<keyword evidence="3 7" id="KW-0081">Bacteriolytic enzyme</keyword>
<dbReference type="PANTHER" id="PTHR38107:SF3">
    <property type="entry name" value="LYSOZYME RRRD-RELATED"/>
    <property type="match status" value="1"/>
</dbReference>
<dbReference type="EC" id="3.2.1.17" evidence="7"/>
<dbReference type="GO" id="GO:0016998">
    <property type="term" value="P:cell wall macromolecule catabolic process"/>
    <property type="evidence" value="ECO:0007669"/>
    <property type="project" value="InterPro"/>
</dbReference>
<dbReference type="CDD" id="cd00737">
    <property type="entry name" value="lyz_endolysin_autolysin"/>
    <property type="match status" value="1"/>
</dbReference>
<evidence type="ECO:0000256" key="5">
    <source>
        <dbReference type="ARBA" id="ARBA00023200"/>
    </source>
</evidence>
<evidence type="ECO:0000256" key="2">
    <source>
        <dbReference type="ARBA" id="ARBA00022529"/>
    </source>
</evidence>
<keyword evidence="4 7" id="KW-0378">Hydrolase</keyword>
<evidence type="ECO:0000256" key="6">
    <source>
        <dbReference type="ARBA" id="ARBA00023295"/>
    </source>
</evidence>
<dbReference type="EMBL" id="JAAVXB010000002">
    <property type="protein sequence ID" value="NKF21600.1"/>
    <property type="molecule type" value="Genomic_DNA"/>
</dbReference>
<sequence>MLRASQSCVDLIQHFESCELEAYPDPGSPLGRACTARHLPMREYRQVPNWKSLDGAPWTIGRGHTGKEVIPGLTWTQLQADRQFEADLYIYEKGVNSLLKVEVTQAQFDALVSFAYNCGLDIDDDTIAEGLGDSTLLRLVNEGNFAAAAGEFPKWDKSGGRVIHGLLVRRLCEQALFMGEDWRKAA</sequence>
<comment type="similarity">
    <text evidence="7">Belongs to the glycosyl hydrolase 24 family.</text>
</comment>
<organism evidence="8 9">
    <name type="scientific">Solimonas marina</name>
    <dbReference type="NCBI Taxonomy" id="2714601"/>
    <lineage>
        <taxon>Bacteria</taxon>
        <taxon>Pseudomonadati</taxon>
        <taxon>Pseudomonadota</taxon>
        <taxon>Gammaproteobacteria</taxon>
        <taxon>Nevskiales</taxon>
        <taxon>Nevskiaceae</taxon>
        <taxon>Solimonas</taxon>
    </lineage>
</organism>
<dbReference type="Proteomes" id="UP000653472">
    <property type="component" value="Unassembled WGS sequence"/>
</dbReference>
<name>A0A969WB15_9GAMM</name>
<evidence type="ECO:0000313" key="8">
    <source>
        <dbReference type="EMBL" id="NKF21600.1"/>
    </source>
</evidence>
<dbReference type="GO" id="GO:0042742">
    <property type="term" value="P:defense response to bacterium"/>
    <property type="evidence" value="ECO:0007669"/>
    <property type="project" value="UniProtKB-KW"/>
</dbReference>
<evidence type="ECO:0000256" key="1">
    <source>
        <dbReference type="ARBA" id="ARBA00000632"/>
    </source>
</evidence>
<comment type="catalytic activity">
    <reaction evidence="1 7">
        <text>Hydrolysis of (1-&gt;4)-beta-linkages between N-acetylmuramic acid and N-acetyl-D-glucosamine residues in a peptidoglycan and between N-acetyl-D-glucosamine residues in chitodextrins.</text>
        <dbReference type="EC" id="3.2.1.17"/>
    </reaction>
</comment>
<keyword evidence="2 7" id="KW-0929">Antimicrobial</keyword>
<keyword evidence="9" id="KW-1185">Reference proteome</keyword>
<dbReference type="HAMAP" id="MF_04110">
    <property type="entry name" value="ENDOLYSIN_T4"/>
    <property type="match status" value="1"/>
</dbReference>
<accession>A0A969WB15</accession>
<dbReference type="Gene3D" id="1.10.530.40">
    <property type="match status" value="1"/>
</dbReference>
<evidence type="ECO:0000256" key="3">
    <source>
        <dbReference type="ARBA" id="ARBA00022638"/>
    </source>
</evidence>
<dbReference type="InterPro" id="IPR034690">
    <property type="entry name" value="Endolysin_T4_type"/>
</dbReference>
<gene>
    <name evidence="8" type="ORF">G7Y82_04665</name>
</gene>
<dbReference type="PANTHER" id="PTHR38107">
    <property type="match status" value="1"/>
</dbReference>
<dbReference type="InterPro" id="IPR002196">
    <property type="entry name" value="Glyco_hydro_24"/>
</dbReference>
<dbReference type="SUPFAM" id="SSF53955">
    <property type="entry name" value="Lysozyme-like"/>
    <property type="match status" value="1"/>
</dbReference>
<dbReference type="InterPro" id="IPR051018">
    <property type="entry name" value="Bacteriophage_GH24"/>
</dbReference>
<dbReference type="InterPro" id="IPR033907">
    <property type="entry name" value="Endolysin_autolysin"/>
</dbReference>
<evidence type="ECO:0000256" key="4">
    <source>
        <dbReference type="ARBA" id="ARBA00022801"/>
    </source>
</evidence>
<dbReference type="AlphaFoldDB" id="A0A969WB15"/>
<reference evidence="8" key="1">
    <citation type="submission" date="2020-03" db="EMBL/GenBank/DDBJ databases">
        <title>Solimonas marina sp. nov., isolated from deep seawater of the Pacific Ocean.</title>
        <authorList>
            <person name="Liu X."/>
            <person name="Lai Q."/>
            <person name="Sun F."/>
            <person name="Gai Y."/>
            <person name="Li G."/>
            <person name="Shao Z."/>
        </authorList>
    </citation>
    <scope>NUCLEOTIDE SEQUENCE</scope>
    <source>
        <strain evidence="8">C16B3</strain>
    </source>
</reference>
<dbReference type="GO" id="GO:0009253">
    <property type="term" value="P:peptidoglycan catabolic process"/>
    <property type="evidence" value="ECO:0007669"/>
    <property type="project" value="InterPro"/>
</dbReference>
<dbReference type="InterPro" id="IPR023346">
    <property type="entry name" value="Lysozyme-like_dom_sf"/>
</dbReference>
<dbReference type="GO" id="GO:0003796">
    <property type="term" value="F:lysozyme activity"/>
    <property type="evidence" value="ECO:0007669"/>
    <property type="project" value="UniProtKB-EC"/>
</dbReference>
<keyword evidence="5" id="KW-1035">Host cytoplasm</keyword>
<proteinExistence type="inferred from homology"/>